<organism evidence="4">
    <name type="scientific">Acinetobacter baumannii</name>
    <dbReference type="NCBI Taxonomy" id="470"/>
    <lineage>
        <taxon>Bacteria</taxon>
        <taxon>Pseudomonadati</taxon>
        <taxon>Pseudomonadota</taxon>
        <taxon>Gammaproteobacteria</taxon>
        <taxon>Moraxellales</taxon>
        <taxon>Moraxellaceae</taxon>
        <taxon>Acinetobacter</taxon>
        <taxon>Acinetobacter calcoaceticus/baumannii complex</taxon>
    </lineage>
</organism>
<accession>A0A646LUI5</accession>
<keyword evidence="3" id="KW-1133">Transmembrane helix</keyword>
<gene>
    <name evidence="4" type="ORF">F4T87_18060</name>
</gene>
<dbReference type="AlphaFoldDB" id="A0A646LUI5"/>
<name>A0A646LUI5_ACIBA</name>
<feature type="compositionally biased region" description="Low complexity" evidence="2">
    <location>
        <begin position="196"/>
        <end position="207"/>
    </location>
</feature>
<evidence type="ECO:0000256" key="3">
    <source>
        <dbReference type="SAM" id="Phobius"/>
    </source>
</evidence>
<keyword evidence="3" id="KW-0812">Transmembrane</keyword>
<reference evidence="4" key="1">
    <citation type="submission" date="2019-09" db="EMBL/GenBank/DDBJ databases">
        <title>Distinct mechanisms of dissemination of NDM-1 metallo-beta-betalactamase in Acinetobacter species spp. in Argentina.</title>
        <authorList>
            <person name="Maria R.S."/>
            <person name="Adams M.D."/>
        </authorList>
    </citation>
    <scope>NUCLEOTIDE SEQUENCE</scope>
    <source>
        <strain evidence="4">AMA3</strain>
    </source>
</reference>
<dbReference type="CDD" id="cd16430">
    <property type="entry name" value="TraB"/>
    <property type="match status" value="1"/>
</dbReference>
<feature type="region of interest" description="Disordered" evidence="2">
    <location>
        <begin position="186"/>
        <end position="210"/>
    </location>
</feature>
<feature type="compositionally biased region" description="Low complexity" evidence="2">
    <location>
        <begin position="111"/>
        <end position="121"/>
    </location>
</feature>
<evidence type="ECO:0000256" key="2">
    <source>
        <dbReference type="SAM" id="MobiDB-lite"/>
    </source>
</evidence>
<dbReference type="Pfam" id="PF03743">
    <property type="entry name" value="TrbI"/>
    <property type="match status" value="1"/>
</dbReference>
<feature type="region of interest" description="Disordered" evidence="2">
    <location>
        <begin position="111"/>
        <end position="151"/>
    </location>
</feature>
<proteinExistence type="predicted"/>
<sequence length="431" mass="45530">MSVLKSATQIAKSKKAIFSIIVVALTFCIFLLAVYISDPNKNEPSALDIAKKNAATTDKSFDINPSGNVDSEANWRERSAADLQQNAAELAATKAQLDQLKQELELQKQNQSLSSNVAPLAKPEPEPSLPPPSKKSNFNPTLPPPPSQTAIGGQALAQQAEYLNGQSAFAPSTSPDNSGVVRTGRIKKLSAKSSDSVENTSSEGGESTEVKRTVRNVKTYVPAGAFGRITLLSGVDAPTGGLADSNPMPVLMKIRDKGTLANYFKTDLKECTVIGAAKGNLSSERVEIRLETITCILANGTVIEEPIKGYVAGEDGKAGFRGKVISKQGSIIAKAAMAGVAGGMGRAVQEQYQTVSSSALGTVTSIDPNKVFQSGAAQGFGNAMDKIAEFYISRANETYPIVELASARQGDLVLTQGVDFKIPHINLKRGN</sequence>
<protein>
    <submittedName>
        <fullName evidence="4">Conjugal transfer protein TrbI</fullName>
    </submittedName>
</protein>
<evidence type="ECO:0000313" key="4">
    <source>
        <dbReference type="EMBL" id="MQZ28896.1"/>
    </source>
</evidence>
<dbReference type="InterPro" id="IPR005498">
    <property type="entry name" value="T4SS_VirB10/TraB/TrbI"/>
</dbReference>
<keyword evidence="3" id="KW-0472">Membrane</keyword>
<evidence type="ECO:0000256" key="1">
    <source>
        <dbReference type="SAM" id="Coils"/>
    </source>
</evidence>
<feature type="transmembrane region" description="Helical" evidence="3">
    <location>
        <begin position="16"/>
        <end position="36"/>
    </location>
</feature>
<dbReference type="RefSeq" id="WP_024434229.1">
    <property type="nucleotide sequence ID" value="NZ_CAXNZP010000051.1"/>
</dbReference>
<keyword evidence="1" id="KW-0175">Coiled coil</keyword>
<dbReference type="EMBL" id="VYTF01000031">
    <property type="protein sequence ID" value="MQZ28896.1"/>
    <property type="molecule type" value="Genomic_DNA"/>
</dbReference>
<comment type="caution">
    <text evidence="4">The sequence shown here is derived from an EMBL/GenBank/DDBJ whole genome shotgun (WGS) entry which is preliminary data.</text>
</comment>
<feature type="coiled-coil region" evidence="1">
    <location>
        <begin position="80"/>
        <end position="110"/>
    </location>
</feature>